<organism evidence="2 3">
    <name type="scientific">Muriicola jejuensis</name>
    <dbReference type="NCBI Taxonomy" id="504488"/>
    <lineage>
        <taxon>Bacteria</taxon>
        <taxon>Pseudomonadati</taxon>
        <taxon>Bacteroidota</taxon>
        <taxon>Flavobacteriia</taxon>
        <taxon>Flavobacteriales</taxon>
        <taxon>Flavobacteriaceae</taxon>
        <taxon>Muriicola</taxon>
    </lineage>
</organism>
<evidence type="ECO:0000313" key="2">
    <source>
        <dbReference type="EMBL" id="NER11621.1"/>
    </source>
</evidence>
<reference evidence="2 3" key="1">
    <citation type="submission" date="2020-01" db="EMBL/GenBank/DDBJ databases">
        <title>Muriicola jejuensis KCTC 22299.</title>
        <authorList>
            <person name="Wang G."/>
        </authorList>
    </citation>
    <scope>NUCLEOTIDE SEQUENCE [LARGE SCALE GENOMIC DNA]</scope>
    <source>
        <strain evidence="2 3">KCTC 22299</strain>
    </source>
</reference>
<feature type="domain" description="Aldehyde oxidase/xanthine dehydrogenase second molybdopterin binding" evidence="1">
    <location>
        <begin position="2"/>
        <end position="52"/>
    </location>
</feature>
<dbReference type="EMBL" id="JAABOP010000005">
    <property type="protein sequence ID" value="NER11621.1"/>
    <property type="molecule type" value="Genomic_DNA"/>
</dbReference>
<gene>
    <name evidence="2" type="ORF">GWK09_13900</name>
</gene>
<evidence type="ECO:0000259" key="1">
    <source>
        <dbReference type="Pfam" id="PF20256"/>
    </source>
</evidence>
<comment type="caution">
    <text evidence="2">The sequence shown here is derived from an EMBL/GenBank/DDBJ whole genome shotgun (WGS) entry which is preliminary data.</text>
</comment>
<dbReference type="InterPro" id="IPR046867">
    <property type="entry name" value="AldOxase/xan_DH_MoCoBD2"/>
</dbReference>
<name>A0A6P0UEB9_9FLAO</name>
<dbReference type="SUPFAM" id="SSF56003">
    <property type="entry name" value="Molybdenum cofactor-binding domain"/>
    <property type="match status" value="1"/>
</dbReference>
<proteinExistence type="predicted"/>
<evidence type="ECO:0000313" key="3">
    <source>
        <dbReference type="Proteomes" id="UP000468443"/>
    </source>
</evidence>
<keyword evidence="3" id="KW-1185">Reference proteome</keyword>
<sequence length="107" mass="11841">MAVNPDGARNMAEGGMVDGIGNAFFGELFFSEGVPSQNNFDTYHMIRMKEAPKEIEVYFVENKIDPTGLGEPTFPPIFAALANALYRATGRRYTKQPFNDFSPDLIG</sequence>
<dbReference type="InterPro" id="IPR037165">
    <property type="entry name" value="AldOxase/xan_DH_Mopterin-bd_sf"/>
</dbReference>
<dbReference type="AlphaFoldDB" id="A0A6P0UEB9"/>
<dbReference type="InterPro" id="IPR052516">
    <property type="entry name" value="N-heterocyclic_Hydroxylase"/>
</dbReference>
<protein>
    <submittedName>
        <fullName evidence="2">Molybdopterin-dependent oxidoreductase</fullName>
    </submittedName>
</protein>
<dbReference type="PANTHER" id="PTHR47495:SF2">
    <property type="entry name" value="ALDEHYDE DEHYDROGENASE"/>
    <property type="match status" value="1"/>
</dbReference>
<dbReference type="Pfam" id="PF20256">
    <property type="entry name" value="MoCoBD_2"/>
    <property type="match status" value="1"/>
</dbReference>
<dbReference type="Gene3D" id="3.30.365.10">
    <property type="entry name" value="Aldehyde oxidase/xanthine dehydrogenase, molybdopterin binding domain"/>
    <property type="match status" value="1"/>
</dbReference>
<dbReference type="GO" id="GO:0016491">
    <property type="term" value="F:oxidoreductase activity"/>
    <property type="evidence" value="ECO:0007669"/>
    <property type="project" value="InterPro"/>
</dbReference>
<dbReference type="PANTHER" id="PTHR47495">
    <property type="entry name" value="ALDEHYDE DEHYDROGENASE"/>
    <property type="match status" value="1"/>
</dbReference>
<accession>A0A6P0UEB9</accession>
<dbReference type="Proteomes" id="UP000468443">
    <property type="component" value="Unassembled WGS sequence"/>
</dbReference>